<dbReference type="Gene3D" id="3.30.420.300">
    <property type="entry name" value="2-keto-3-deoxy-galactonokinase, substrate binding domain"/>
    <property type="match status" value="1"/>
</dbReference>
<dbReference type="InterPro" id="IPR042257">
    <property type="entry name" value="DGOK_C"/>
</dbReference>
<comment type="caution">
    <text evidence="1">The sequence shown here is derived from an EMBL/GenBank/DDBJ whole genome shotgun (WGS) entry which is preliminary data.</text>
</comment>
<dbReference type="AlphaFoldDB" id="A0A921NR25"/>
<dbReference type="Proteomes" id="UP000698242">
    <property type="component" value="Unassembled WGS sequence"/>
</dbReference>
<evidence type="ECO:0000313" key="2">
    <source>
        <dbReference type="Proteomes" id="UP000698242"/>
    </source>
</evidence>
<proteinExistence type="predicted"/>
<keyword evidence="1" id="KW-0808">Transferase</keyword>
<keyword evidence="2" id="KW-1185">Reference proteome</keyword>
<dbReference type="EC" id="2.7.1.58" evidence="1"/>
<protein>
    <submittedName>
        <fullName evidence="1">2-dehydro-3-deoxygalactonate kinase</fullName>
        <ecNumber evidence="1">2.7.1.58</ecNumber>
    </submittedName>
</protein>
<reference evidence="1" key="1">
    <citation type="submission" date="2013-03" db="EMBL/GenBank/DDBJ databases">
        <title>Genome Sequence of the Profundibacterium mesophilum strain KAUST100406-0324T from Red Sea, a novel genus in the family Rhodobacteraceae.</title>
        <authorList>
            <person name="Essack M."/>
            <person name="Alam I."/>
            <person name="Lafi F."/>
            <person name="Alawi W."/>
            <person name="Kamanu F."/>
            <person name="Al-Suwailem A."/>
            <person name="Lee O.O."/>
            <person name="Xu Y."/>
            <person name="Bajic V."/>
            <person name="Qian P.-Y."/>
            <person name="Archer J."/>
        </authorList>
    </citation>
    <scope>NUCLEOTIDE SEQUENCE</scope>
    <source>
        <strain evidence="1">KAUST100406-0324</strain>
    </source>
</reference>
<dbReference type="InterPro" id="IPR042258">
    <property type="entry name" value="DGOK_N"/>
</dbReference>
<organism evidence="1 2">
    <name type="scientific">Profundibacterium mesophilum KAUST100406-0324</name>
    <dbReference type="NCBI Taxonomy" id="1037889"/>
    <lineage>
        <taxon>Bacteria</taxon>
        <taxon>Pseudomonadati</taxon>
        <taxon>Pseudomonadota</taxon>
        <taxon>Alphaproteobacteria</taxon>
        <taxon>Rhodobacterales</taxon>
        <taxon>Roseobacteraceae</taxon>
        <taxon>Profundibacterium</taxon>
    </lineage>
</organism>
<evidence type="ECO:0000313" key="1">
    <source>
        <dbReference type="EMBL" id="KAF0674569.1"/>
    </source>
</evidence>
<dbReference type="EMBL" id="APKE01000037">
    <property type="protein sequence ID" value="KAF0674569.1"/>
    <property type="molecule type" value="Genomic_DNA"/>
</dbReference>
<dbReference type="Pfam" id="PF05035">
    <property type="entry name" value="DGOK"/>
    <property type="match status" value="1"/>
</dbReference>
<dbReference type="GO" id="GO:0008671">
    <property type="term" value="F:2-dehydro-3-deoxygalactonokinase activity"/>
    <property type="evidence" value="ECO:0007669"/>
    <property type="project" value="UniProtKB-EC"/>
</dbReference>
<name>A0A921NR25_9RHOB</name>
<keyword evidence="1" id="KW-0418">Kinase</keyword>
<gene>
    <name evidence="1" type="primary">dgoK</name>
    <name evidence="1" type="ORF">PMES_03155</name>
</gene>
<accession>A0A921NR25</accession>
<dbReference type="GO" id="GO:0034194">
    <property type="term" value="P:D-galactonate catabolic process"/>
    <property type="evidence" value="ECO:0007669"/>
    <property type="project" value="InterPro"/>
</dbReference>
<dbReference type="InterPro" id="IPR007729">
    <property type="entry name" value="DGOK"/>
</dbReference>
<sequence length="326" mass="34678">MSMSPDDPGAPRADVPSADVPSAVDFDWIGIDWGTSNLRAWAMDAGGSVLAQRQSDKGMGCLSQSQFAPVLLELIAPWRRPGRRVQVIAAGMVGSRQGWIEAPYSDVPTQPLAAPPVTAPIDDAQVTVHVIPGLRQRRPADVMRGEETQIAGFLLHNPDFDGVICLPGSHGKWARISAGEVVSFRTAMTGELHAAIGGHTVLRHTLGMPGRDWPTGVFEEAVADGLSRPEALAVRLFELRAEELVNGQDAGTAQARLSGLLIGAELGAMRPYWLGQQVALIGSAELSARYTDALAAQGSSPIQTRGDAMTRAGLLAARRNLEETSR</sequence>
<dbReference type="RefSeq" id="WP_236549839.1">
    <property type="nucleotide sequence ID" value="NZ_APKE01000037.1"/>
</dbReference>
<dbReference type="Gene3D" id="3.30.420.310">
    <property type="entry name" value="2-keto-3-deoxy-galactonokinase, C-terminal domain"/>
    <property type="match status" value="1"/>
</dbReference>